<sequence length="355" mass="39419">MYNYCPNCGRKIIAGEPCVCTLPNYSENESTPDNETLTNNSNVENNVNTYVDNINTNVNSGVFVENTQETVNSEPEKLTGYDNLVNLEKSTTGYENASNVMPDSNAVNQENFFINNNEVNAQNVRQDNAFTRMLKIFIEVLKAPVSEGKTFTAFGGNLQALGFILFQAILTGIFAVVVEYKVGTVLKSFFGSYLNYTNINIPFVRVFFITVLMSVLFTLLLAGLILIASLLTGNNGNYRMMLCILATKSIVVTPLILFATLVAIFNINFGMGLFYVGNLLTIMLIAMLMPVKDSKSSNFLPLVLTIAFILYSIITSVISISLISAYSPVDFNDIYNILSDFLSEYMYGGYEDFIY</sequence>
<evidence type="ECO:0000313" key="2">
    <source>
        <dbReference type="EMBL" id="SFB10094.1"/>
    </source>
</evidence>
<reference evidence="2 3" key="1">
    <citation type="submission" date="2016-10" db="EMBL/GenBank/DDBJ databases">
        <authorList>
            <person name="de Groot N.N."/>
        </authorList>
    </citation>
    <scope>NUCLEOTIDE SEQUENCE [LARGE SCALE GENOMIC DNA]</scope>
    <source>
        <strain evidence="2 3">DSM 5522</strain>
    </source>
</reference>
<keyword evidence="1" id="KW-0472">Membrane</keyword>
<dbReference type="EMBL" id="FOJY01000009">
    <property type="protein sequence ID" value="SFB10094.1"/>
    <property type="molecule type" value="Genomic_DNA"/>
</dbReference>
<proteinExistence type="predicted"/>
<keyword evidence="1" id="KW-0812">Transmembrane</keyword>
<protein>
    <recommendedName>
        <fullName evidence="4">Yip1 domain-containing protein</fullName>
    </recommendedName>
</protein>
<evidence type="ECO:0000256" key="1">
    <source>
        <dbReference type="SAM" id="Phobius"/>
    </source>
</evidence>
<dbReference type="STRING" id="1120918.SAMN05216249_10956"/>
<accession>A0A1I0Y9Z1</accession>
<organism evidence="2 3">
    <name type="scientific">Acetitomaculum ruminis DSM 5522</name>
    <dbReference type="NCBI Taxonomy" id="1120918"/>
    <lineage>
        <taxon>Bacteria</taxon>
        <taxon>Bacillati</taxon>
        <taxon>Bacillota</taxon>
        <taxon>Clostridia</taxon>
        <taxon>Lachnospirales</taxon>
        <taxon>Lachnospiraceae</taxon>
        <taxon>Acetitomaculum</taxon>
    </lineage>
</organism>
<feature type="transmembrane region" description="Helical" evidence="1">
    <location>
        <begin position="303"/>
        <end position="326"/>
    </location>
</feature>
<evidence type="ECO:0008006" key="4">
    <source>
        <dbReference type="Google" id="ProtNLM"/>
    </source>
</evidence>
<dbReference type="Proteomes" id="UP000198838">
    <property type="component" value="Unassembled WGS sequence"/>
</dbReference>
<feature type="transmembrane region" description="Helical" evidence="1">
    <location>
        <begin position="203"/>
        <end position="230"/>
    </location>
</feature>
<keyword evidence="3" id="KW-1185">Reference proteome</keyword>
<feature type="transmembrane region" description="Helical" evidence="1">
    <location>
        <begin position="160"/>
        <end position="183"/>
    </location>
</feature>
<evidence type="ECO:0000313" key="3">
    <source>
        <dbReference type="Proteomes" id="UP000198838"/>
    </source>
</evidence>
<dbReference type="AlphaFoldDB" id="A0A1I0Y9Z1"/>
<gene>
    <name evidence="2" type="ORF">SAMN05216249_10956</name>
</gene>
<feature type="transmembrane region" description="Helical" evidence="1">
    <location>
        <begin position="242"/>
        <end position="267"/>
    </location>
</feature>
<dbReference type="RefSeq" id="WP_092872252.1">
    <property type="nucleotide sequence ID" value="NZ_FOJY01000009.1"/>
</dbReference>
<name>A0A1I0Y9Z1_9FIRM</name>
<keyword evidence="1" id="KW-1133">Transmembrane helix</keyword>
<feature type="transmembrane region" description="Helical" evidence="1">
    <location>
        <begin position="273"/>
        <end position="291"/>
    </location>
</feature>